<proteinExistence type="predicted"/>
<name>A0A9P8QYK3_9HYPO</name>
<reference evidence="2" key="1">
    <citation type="submission" date="2021-08" db="EMBL/GenBank/DDBJ databases">
        <title>Chromosome-Level Trichoderma cornu-damae using Hi-C Data.</title>
        <authorList>
            <person name="Kim C.S."/>
        </authorList>
    </citation>
    <scope>NUCLEOTIDE SEQUENCE</scope>
    <source>
        <strain evidence="2">KA19-0412C</strain>
    </source>
</reference>
<accession>A0A9P8QYK3</accession>
<dbReference type="AlphaFoldDB" id="A0A9P8QYK3"/>
<feature type="compositionally biased region" description="Low complexity" evidence="1">
    <location>
        <begin position="1"/>
        <end position="14"/>
    </location>
</feature>
<evidence type="ECO:0000313" key="3">
    <source>
        <dbReference type="Proteomes" id="UP000827724"/>
    </source>
</evidence>
<evidence type="ECO:0000256" key="1">
    <source>
        <dbReference type="SAM" id="MobiDB-lite"/>
    </source>
</evidence>
<comment type="caution">
    <text evidence="2">The sequence shown here is derived from an EMBL/GenBank/DDBJ whole genome shotgun (WGS) entry which is preliminary data.</text>
</comment>
<feature type="region of interest" description="Disordered" evidence="1">
    <location>
        <begin position="1"/>
        <end position="22"/>
    </location>
</feature>
<evidence type="ECO:0008006" key="4">
    <source>
        <dbReference type="Google" id="ProtNLM"/>
    </source>
</evidence>
<keyword evidence="3" id="KW-1185">Reference proteome</keyword>
<sequence>MPSTSTSTSTSSTTAKGQPPSAPKVGFMSLPLELRFQIYALLLSIPPQPKSSSHHHLSSRSEAPSYVYPAILLANRQINWEATPFLYSNMFVAHPSLLATFPRLRSWYSPLREAKALVPRIHRFHVQIRLDLPLQFDRKAAAESFSGVDELSVDVEQSMFLGVGYDNLTVFDQVRGVKNLYISGSTTGFEDYIAWLRYAMTSPVGAEVAPYEAESVSPWAHIWSGHASLVTSPIVQVDKEE</sequence>
<gene>
    <name evidence="2" type="ORF">Trco_001087</name>
</gene>
<protein>
    <recommendedName>
        <fullName evidence="4">F-box domain-containing protein</fullName>
    </recommendedName>
</protein>
<dbReference type="OrthoDB" id="2951834at2759"/>
<dbReference type="Proteomes" id="UP000827724">
    <property type="component" value="Unassembled WGS sequence"/>
</dbReference>
<evidence type="ECO:0000313" key="2">
    <source>
        <dbReference type="EMBL" id="KAH6611067.1"/>
    </source>
</evidence>
<organism evidence="2 3">
    <name type="scientific">Trichoderma cornu-damae</name>
    <dbReference type="NCBI Taxonomy" id="654480"/>
    <lineage>
        <taxon>Eukaryota</taxon>
        <taxon>Fungi</taxon>
        <taxon>Dikarya</taxon>
        <taxon>Ascomycota</taxon>
        <taxon>Pezizomycotina</taxon>
        <taxon>Sordariomycetes</taxon>
        <taxon>Hypocreomycetidae</taxon>
        <taxon>Hypocreales</taxon>
        <taxon>Hypocreaceae</taxon>
        <taxon>Trichoderma</taxon>
    </lineage>
</organism>
<dbReference type="EMBL" id="JAIWOZ010000001">
    <property type="protein sequence ID" value="KAH6611067.1"/>
    <property type="molecule type" value="Genomic_DNA"/>
</dbReference>